<accession>A0A7G9YDV4</accession>
<organism evidence="1">
    <name type="scientific">Candidatus Methanogaster sp. ANME-2c ERB4</name>
    <dbReference type="NCBI Taxonomy" id="2759911"/>
    <lineage>
        <taxon>Archaea</taxon>
        <taxon>Methanobacteriati</taxon>
        <taxon>Methanobacteriota</taxon>
        <taxon>Stenosarchaea group</taxon>
        <taxon>Methanomicrobia</taxon>
        <taxon>Methanosarcinales</taxon>
        <taxon>ANME-2 cluster</taxon>
        <taxon>Candidatus Methanogasteraceae</taxon>
        <taxon>Candidatus Methanogaster</taxon>
    </lineage>
</organism>
<dbReference type="EMBL" id="MT631172">
    <property type="protein sequence ID" value="QNO46188.1"/>
    <property type="molecule type" value="Genomic_DNA"/>
</dbReference>
<evidence type="ECO:0000313" key="1">
    <source>
        <dbReference type="EMBL" id="QNO46188.1"/>
    </source>
</evidence>
<evidence type="ECO:0008006" key="2">
    <source>
        <dbReference type="Google" id="ProtNLM"/>
    </source>
</evidence>
<proteinExistence type="predicted"/>
<gene>
    <name evidence="1" type="ORF">HNMILGLC_00002</name>
</gene>
<sequence>MVARMSKTKVKLRKYLNADALFSLVRSGFEKIKDHRSNNIKIPLTDALMSAFAMFSLKDPSLLAFEERRSGDANLETVYKVNTIPCDTQMRTILDGVDPGDIEPIFSDVFRQLQRGKALEKMVFMNGCYLLSIDGTGYFSSNAVHCNSCSMKTNSKTGEITYYHQMLGAAIVHPDYKEVIPLAPEPIIKQDGETKNDCERNASKRFFEKLRNDHPHLRLIVVEDALSSNAPHIHELEKHQLHYILGVKEGDHAFLFDYVESAAKEGLTTEIEYKEEDTVYKFRFINQAPLNASNSDVLVNFWDQFLLGHSIIFYTIRNKY</sequence>
<name>A0A7G9YDV4_9EURY</name>
<dbReference type="AlphaFoldDB" id="A0A7G9YDV4"/>
<protein>
    <recommendedName>
        <fullName evidence="2">Transposase IS4-like domain-containing protein</fullName>
    </recommendedName>
</protein>
<reference evidence="1" key="1">
    <citation type="submission" date="2020-06" db="EMBL/GenBank/DDBJ databases">
        <title>Unique genomic features of the anaerobic methanotrophic archaea.</title>
        <authorList>
            <person name="Chadwick G.L."/>
            <person name="Skennerton C.T."/>
            <person name="Laso-Perez R."/>
            <person name="Leu A.O."/>
            <person name="Speth D.R."/>
            <person name="Yu H."/>
            <person name="Morgan-Lang C."/>
            <person name="Hatzenpichler R."/>
            <person name="Goudeau D."/>
            <person name="Malmstrom R."/>
            <person name="Brazelton W.J."/>
            <person name="Woyke T."/>
            <person name="Hallam S.J."/>
            <person name="Tyson G.W."/>
            <person name="Wegener G."/>
            <person name="Boetius A."/>
            <person name="Orphan V."/>
        </authorList>
    </citation>
    <scope>NUCLEOTIDE SEQUENCE</scope>
</reference>